<organism evidence="1 2">
    <name type="scientific">Bacteroides fragilis str. S36L11</name>
    <dbReference type="NCBI Taxonomy" id="1339327"/>
    <lineage>
        <taxon>Bacteria</taxon>
        <taxon>Pseudomonadati</taxon>
        <taxon>Bacteroidota</taxon>
        <taxon>Bacteroidia</taxon>
        <taxon>Bacteroidales</taxon>
        <taxon>Bacteroidaceae</taxon>
        <taxon>Bacteroides</taxon>
    </lineage>
</organism>
<dbReference type="Proteomes" id="UP000022082">
    <property type="component" value="Unassembled WGS sequence"/>
</dbReference>
<gene>
    <name evidence="1" type="ORF">M136_5070</name>
</gene>
<dbReference type="AlphaFoldDB" id="A0A015XAU5"/>
<protein>
    <submittedName>
        <fullName evidence="1">Uncharacterized protein</fullName>
    </submittedName>
</protein>
<accession>A0A015XAU5</accession>
<evidence type="ECO:0000313" key="2">
    <source>
        <dbReference type="Proteomes" id="UP000022082"/>
    </source>
</evidence>
<name>A0A015XAU5_BACFG</name>
<evidence type="ECO:0000313" key="1">
    <source>
        <dbReference type="EMBL" id="EXZ31185.1"/>
    </source>
</evidence>
<reference evidence="1 2" key="1">
    <citation type="submission" date="2014-02" db="EMBL/GenBank/DDBJ databases">
        <authorList>
            <person name="Sears C."/>
            <person name="Carroll K."/>
            <person name="Sack B.R."/>
            <person name="Qadri F."/>
            <person name="Myers L.L."/>
            <person name="Chung G.-T."/>
            <person name="Escheverria P."/>
            <person name="Fraser C.M."/>
            <person name="Sadzewicz L."/>
            <person name="Shefchek K.A."/>
            <person name="Tallon L."/>
            <person name="Das S.P."/>
            <person name="Daugherty S."/>
            <person name="Mongodin E.F."/>
        </authorList>
    </citation>
    <scope>NUCLEOTIDE SEQUENCE [LARGE SCALE GENOMIC DNA]</scope>
    <source>
        <strain evidence="1 2">S36L11</strain>
    </source>
</reference>
<dbReference type="EMBL" id="JGDJ01000062">
    <property type="protein sequence ID" value="EXZ31185.1"/>
    <property type="molecule type" value="Genomic_DNA"/>
</dbReference>
<sequence length="76" mass="8474">MEDFDSSDEGGGGYIRLEAFQCVLRWLISSHLQFQNGIEKSSFRIAFMKASSCSLAMSGFGSYAVACRTRTDFLLM</sequence>
<proteinExistence type="predicted"/>
<comment type="caution">
    <text evidence="1">The sequence shown here is derived from an EMBL/GenBank/DDBJ whole genome shotgun (WGS) entry which is preliminary data.</text>
</comment>